<gene>
    <name evidence="7" type="primary">hemL</name>
    <name evidence="8" type="ordered locus">Fluta_1604</name>
</gene>
<evidence type="ECO:0000256" key="1">
    <source>
        <dbReference type="ARBA" id="ARBA00001933"/>
    </source>
</evidence>
<dbReference type="UniPathway" id="UPA00251">
    <property type="reaction ID" value="UER00317"/>
</dbReference>
<organism evidence="8 9">
    <name type="scientific">Fluviicola taffensis (strain DSM 16823 / NCIMB 13979 / RW262)</name>
    <dbReference type="NCBI Taxonomy" id="755732"/>
    <lineage>
        <taxon>Bacteria</taxon>
        <taxon>Pseudomonadati</taxon>
        <taxon>Bacteroidota</taxon>
        <taxon>Flavobacteriia</taxon>
        <taxon>Flavobacteriales</taxon>
        <taxon>Crocinitomicaceae</taxon>
        <taxon>Fluviicola</taxon>
    </lineage>
</organism>
<comment type="cofactor">
    <cofactor evidence="1 7">
        <name>pyridoxal 5'-phosphate</name>
        <dbReference type="ChEBI" id="CHEBI:597326"/>
    </cofactor>
</comment>
<reference evidence="9" key="2">
    <citation type="submission" date="2011-02" db="EMBL/GenBank/DDBJ databases">
        <title>The complete genome of Fluviicola taffensis DSM 16823.</title>
        <authorList>
            <consortium name="US DOE Joint Genome Institute (JGI-PGF)"/>
            <person name="Lucas S."/>
            <person name="Copeland A."/>
            <person name="Lapidus A."/>
            <person name="Bruce D."/>
            <person name="Goodwin L."/>
            <person name="Pitluck S."/>
            <person name="Kyrpides N."/>
            <person name="Mavromatis K."/>
            <person name="Ivanova N."/>
            <person name="Mikhailova N."/>
            <person name="Pagani I."/>
            <person name="Chertkov O."/>
            <person name="Detter J.C."/>
            <person name="Han C."/>
            <person name="Tapia R."/>
            <person name="Land M."/>
            <person name="Hauser L."/>
            <person name="Markowitz V."/>
            <person name="Cheng J.-F."/>
            <person name="Hugenholtz P."/>
            <person name="Woyke T."/>
            <person name="Wu D."/>
            <person name="Tindall B."/>
            <person name="Pomrenke H.G."/>
            <person name="Brambilla E."/>
            <person name="Klenk H.-P."/>
            <person name="Eisen J.A."/>
        </authorList>
    </citation>
    <scope>NUCLEOTIDE SEQUENCE [LARGE SCALE GENOMIC DNA]</scope>
    <source>
        <strain evidence="9">DSM 16823 / RW262 / RW262</strain>
    </source>
</reference>
<comment type="pathway">
    <text evidence="2 7">Porphyrin-containing compound metabolism; protoporphyrin-IX biosynthesis; 5-aminolevulinate from L-glutamyl-tRNA(Glu): step 2/2.</text>
</comment>
<keyword evidence="9" id="KW-1185">Reference proteome</keyword>
<dbReference type="FunFam" id="3.40.640.10:FF:000021">
    <property type="entry name" value="Glutamate-1-semialdehyde 2,1-aminomutase"/>
    <property type="match status" value="1"/>
</dbReference>
<protein>
    <recommendedName>
        <fullName evidence="7">Glutamate-1-semialdehyde 2,1-aminomutase</fullName>
        <shortName evidence="7">GSA</shortName>
        <ecNumber evidence="7">5.4.3.8</ecNumber>
    </recommendedName>
    <alternativeName>
        <fullName evidence="7">Glutamate-1-semialdehyde aminotransferase</fullName>
        <shortName evidence="7">GSA-AT</shortName>
    </alternativeName>
</protein>
<dbReference type="SUPFAM" id="SSF53383">
    <property type="entry name" value="PLP-dependent transferases"/>
    <property type="match status" value="1"/>
</dbReference>
<evidence type="ECO:0000313" key="9">
    <source>
        <dbReference type="Proteomes" id="UP000007463"/>
    </source>
</evidence>
<evidence type="ECO:0000256" key="6">
    <source>
        <dbReference type="ARBA" id="ARBA00023244"/>
    </source>
</evidence>
<dbReference type="PROSITE" id="PS00600">
    <property type="entry name" value="AA_TRANSFER_CLASS_3"/>
    <property type="match status" value="1"/>
</dbReference>
<dbReference type="Gene3D" id="3.90.1150.10">
    <property type="entry name" value="Aspartate Aminotransferase, domain 1"/>
    <property type="match status" value="1"/>
</dbReference>
<dbReference type="InterPro" id="IPR015421">
    <property type="entry name" value="PyrdxlP-dep_Trfase_major"/>
</dbReference>
<dbReference type="HAMAP" id="MF_00375">
    <property type="entry name" value="HemL_aminotrans_3"/>
    <property type="match status" value="1"/>
</dbReference>
<evidence type="ECO:0000256" key="4">
    <source>
        <dbReference type="ARBA" id="ARBA00022898"/>
    </source>
</evidence>
<reference evidence="8 9" key="1">
    <citation type="journal article" date="2011" name="Stand. Genomic Sci.">
        <title>Complete genome sequence of the gliding freshwater bacterium Fluviicola taffensis type strain (RW262).</title>
        <authorList>
            <person name="Woyke T."/>
            <person name="Chertkov O."/>
            <person name="Lapidus A."/>
            <person name="Nolan M."/>
            <person name="Lucas S."/>
            <person name="Del Rio T.G."/>
            <person name="Tice H."/>
            <person name="Cheng J.F."/>
            <person name="Tapia R."/>
            <person name="Han C."/>
            <person name="Goodwin L."/>
            <person name="Pitluck S."/>
            <person name="Liolios K."/>
            <person name="Pagani I."/>
            <person name="Ivanova N."/>
            <person name="Huntemann M."/>
            <person name="Mavromatis K."/>
            <person name="Mikhailova N."/>
            <person name="Pati A."/>
            <person name="Chen A."/>
            <person name="Palaniappan K."/>
            <person name="Land M."/>
            <person name="Hauser L."/>
            <person name="Brambilla E.M."/>
            <person name="Rohde M."/>
            <person name="Mwirichia R."/>
            <person name="Sikorski J."/>
            <person name="Tindall B.J."/>
            <person name="Goker M."/>
            <person name="Bristow J."/>
            <person name="Eisen J.A."/>
            <person name="Markowitz V."/>
            <person name="Hugenholtz P."/>
            <person name="Klenk H.P."/>
            <person name="Kyrpides N.C."/>
        </authorList>
    </citation>
    <scope>NUCLEOTIDE SEQUENCE [LARGE SCALE GENOMIC DNA]</scope>
    <source>
        <strain evidence="9">DSM 16823 / RW262 / RW262</strain>
    </source>
</reference>
<evidence type="ECO:0000256" key="3">
    <source>
        <dbReference type="ARBA" id="ARBA00008981"/>
    </source>
</evidence>
<feature type="modified residue" description="N6-(pyridoxal phosphate)lysine" evidence="7">
    <location>
        <position position="322"/>
    </location>
</feature>
<accession>F2IFX5</accession>
<dbReference type="InterPro" id="IPR015422">
    <property type="entry name" value="PyrdxlP-dep_Trfase_small"/>
</dbReference>
<evidence type="ECO:0000256" key="7">
    <source>
        <dbReference type="HAMAP-Rule" id="MF_00375"/>
    </source>
</evidence>
<dbReference type="GO" id="GO:0030170">
    <property type="term" value="F:pyridoxal phosphate binding"/>
    <property type="evidence" value="ECO:0007669"/>
    <property type="project" value="InterPro"/>
</dbReference>
<name>F2IFX5_FLUTR</name>
<dbReference type="STRING" id="755732.Fluta_1604"/>
<dbReference type="NCBIfam" id="TIGR00713">
    <property type="entry name" value="hemL"/>
    <property type="match status" value="1"/>
</dbReference>
<proteinExistence type="inferred from homology"/>
<evidence type="ECO:0000313" key="8">
    <source>
        <dbReference type="EMBL" id="AEA43596.1"/>
    </source>
</evidence>
<keyword evidence="6 7" id="KW-0627">Porphyrin biosynthesis</keyword>
<dbReference type="Gene3D" id="3.40.640.10">
    <property type="entry name" value="Type I PLP-dependent aspartate aminotransferase-like (Major domain)"/>
    <property type="match status" value="1"/>
</dbReference>
<dbReference type="InterPro" id="IPR015424">
    <property type="entry name" value="PyrdxlP-dep_Trfase"/>
</dbReference>
<comment type="subunit">
    <text evidence="7">Homodimer.</text>
</comment>
<comment type="subcellular location">
    <subcellularLocation>
        <location evidence="7">Cytoplasm</location>
    </subcellularLocation>
</comment>
<dbReference type="KEGG" id="fte:Fluta_1604"/>
<dbReference type="InterPro" id="IPR005814">
    <property type="entry name" value="Aminotrans_3"/>
</dbReference>
<comment type="similarity">
    <text evidence="3 7">Belongs to the class-III pyridoxal-phosphate-dependent aminotransferase family. HemL subfamily.</text>
</comment>
<dbReference type="CDD" id="cd00610">
    <property type="entry name" value="OAT_like"/>
    <property type="match status" value="1"/>
</dbReference>
<dbReference type="GO" id="GO:0006782">
    <property type="term" value="P:protoporphyrinogen IX biosynthetic process"/>
    <property type="evidence" value="ECO:0007669"/>
    <property type="project" value="UniProtKB-UniRule"/>
</dbReference>
<dbReference type="GO" id="GO:0042286">
    <property type="term" value="F:glutamate-1-semialdehyde 2,1-aminomutase activity"/>
    <property type="evidence" value="ECO:0007669"/>
    <property type="project" value="UniProtKB-UniRule"/>
</dbReference>
<dbReference type="InterPro" id="IPR049704">
    <property type="entry name" value="Aminotrans_3_PPA_site"/>
</dbReference>
<evidence type="ECO:0000256" key="2">
    <source>
        <dbReference type="ARBA" id="ARBA00004819"/>
    </source>
</evidence>
<dbReference type="Pfam" id="PF00202">
    <property type="entry name" value="Aminotran_3"/>
    <property type="match status" value="1"/>
</dbReference>
<keyword evidence="7" id="KW-0963">Cytoplasm</keyword>
<keyword evidence="4 7" id="KW-0663">Pyridoxal phosphate</keyword>
<dbReference type="HOGENOM" id="CLU_016922_1_5_10"/>
<dbReference type="PANTHER" id="PTHR43713">
    <property type="entry name" value="GLUTAMATE-1-SEMIALDEHYDE 2,1-AMINOMUTASE"/>
    <property type="match status" value="1"/>
</dbReference>
<dbReference type="AlphaFoldDB" id="F2IFX5"/>
<dbReference type="GO" id="GO:0008483">
    <property type="term" value="F:transaminase activity"/>
    <property type="evidence" value="ECO:0007669"/>
    <property type="project" value="InterPro"/>
</dbReference>
<dbReference type="EMBL" id="CP002542">
    <property type="protein sequence ID" value="AEA43596.1"/>
    <property type="molecule type" value="Genomic_DNA"/>
</dbReference>
<dbReference type="NCBIfam" id="NF000818">
    <property type="entry name" value="PRK00062.1"/>
    <property type="match status" value="1"/>
</dbReference>
<dbReference type="GO" id="GO:0005737">
    <property type="term" value="C:cytoplasm"/>
    <property type="evidence" value="ECO:0007669"/>
    <property type="project" value="UniProtKB-SubCell"/>
</dbReference>
<evidence type="ECO:0000256" key="5">
    <source>
        <dbReference type="ARBA" id="ARBA00023235"/>
    </source>
</evidence>
<dbReference type="PANTHER" id="PTHR43713:SF3">
    <property type="entry name" value="GLUTAMATE-1-SEMIALDEHYDE 2,1-AMINOMUTASE 1, CHLOROPLASTIC-RELATED"/>
    <property type="match status" value="1"/>
</dbReference>
<dbReference type="eggNOG" id="COG0001">
    <property type="taxonomic scope" value="Bacteria"/>
</dbReference>
<dbReference type="Proteomes" id="UP000007463">
    <property type="component" value="Chromosome"/>
</dbReference>
<keyword evidence="5 7" id="KW-0413">Isomerase</keyword>
<dbReference type="EC" id="5.4.3.8" evidence="7"/>
<sequence length="484" mass="52993">MKERKDFKSSAPPFSLRFIIIPVYHWKFYVFSVESANRIRNFASNKIFGSMATNKLNRSNSEALYEKAKNYFPGGVNSPVRAFKSVEGSPLFIKKGDGAIIWDEDDNEFIDFCGSWGPLILGHNHPKVYAGIVAALQNGASFGAPTRLENELAELILSRNPFIDKIRFTSSGTEAVMSAIRLARGYTGRNKIVKFEGCYHGHSDSLLVKAGSGLVTFGNTSSAGVPEAFANETLVLPLNDSEALKSCFEQFGKEIACVIIEPIPANNGLLLQELSFLKELREICTQNGALLFFDEVISGFRVAFSGAAEYYGIAPDLVTYGKIIGGGLPVGAYGAKKEIMACVAPDGPVYQAGTLSGNPVAMAAGLAQLTELSKPSFYEDQERRTKLFTDKINSHAKAKGYVFELVTIGSIFWISFDNSKHIHAAEEINPDMTNFKHLHRALLEEGLYMGPSGYEVGFISAVHTDELLLKAAQLFINALDRIMS</sequence>
<comment type="catalytic activity">
    <reaction evidence="7">
        <text>(S)-4-amino-5-oxopentanoate = 5-aminolevulinate</text>
        <dbReference type="Rhea" id="RHEA:14265"/>
        <dbReference type="ChEBI" id="CHEBI:57501"/>
        <dbReference type="ChEBI" id="CHEBI:356416"/>
        <dbReference type="EC" id="5.4.3.8"/>
    </reaction>
</comment>
<dbReference type="InterPro" id="IPR004639">
    <property type="entry name" value="4pyrrol_synth_GluAld_NH2Trfase"/>
</dbReference>